<evidence type="ECO:0000313" key="1">
    <source>
        <dbReference type="EMBL" id="CAH6720795.1"/>
    </source>
</evidence>
<dbReference type="Proteomes" id="UP001152531">
    <property type="component" value="Unassembled WGS sequence"/>
</dbReference>
<dbReference type="EMBL" id="CALSDN010000004">
    <property type="protein sequence ID" value="CAH6720795.1"/>
    <property type="molecule type" value="Genomic_DNA"/>
</dbReference>
<reference evidence="1" key="1">
    <citation type="submission" date="2022-06" db="EMBL/GenBank/DDBJ databases">
        <authorList>
            <person name="Legras J.-L."/>
            <person name="Devillers H."/>
            <person name="Grondin C."/>
        </authorList>
    </citation>
    <scope>NUCLEOTIDE SEQUENCE</scope>
    <source>
        <strain evidence="1">CLIB 1444</strain>
    </source>
</reference>
<protein>
    <submittedName>
        <fullName evidence="1">Nucleoporin Nup85p</fullName>
    </submittedName>
</protein>
<sequence length="669" mass="78349">MLDSDESVTSIESVESSLDLKEWLNSSKSIHFRFNPEIYEESLEVNVFDEKYNDFCSKNYKLLQQLSEIEQEDIGVIYENRDDQIDGLFQNLIENVEGFVKELEDIEELDFERIESYAKILTILHCLNGKNFSTSKAGEINKWINKSDPQPTNELIEDIMIIETPYKHPFFWNKLINKLIIRGLVNQTIKIMENCGFQDLEGTNIFKIIEDFIEILKNYNKMSIQNFYQWKLIVCKFRDSIPLFKDDIEVEHLKILNEISNLLYILSGSNKSIINSCDNWYEIIGALSSYKSDTIDSELIDEFYQIAIDERPPAIDEDKTFIDIWENNYLKVLNRVDELDSGLSSILSKFFDLKGFLKPYYDLQTLQDLGDLKDFEERRISHFLLIKFSLSCLNNHHLAPIGVGIITNSNLINNFKFEPILAEFLVNYNCQTNDDLEWCLTVCIKFKLLDIANELFKKYSSKSLNDGYIFESLNMLVKTGNVKDNAKEINMIVWDLIFQTSLVNNKPISDELINNIVTYKFKYDLNPIIKQFLSPYGVLFETFELLNHPETNYRKILLNLFNLLKFMHLPKKFLPLLLSQIIPIMEYLNKNDLIDLIEIIDGFEGSLDSLYSESNEIYTFSINNIDKPEPYDWRQYMETNSIPIPKDVKQLLGFLRLEISKKISKVYIS</sequence>
<proteinExistence type="predicted"/>
<gene>
    <name evidence="1" type="ORF">CLIB1444_04S08130</name>
</gene>
<keyword evidence="2" id="KW-1185">Reference proteome</keyword>
<name>A0ACA9Y729_9ASCO</name>
<accession>A0ACA9Y729</accession>
<evidence type="ECO:0000313" key="2">
    <source>
        <dbReference type="Proteomes" id="UP001152531"/>
    </source>
</evidence>
<comment type="caution">
    <text evidence="1">The sequence shown here is derived from an EMBL/GenBank/DDBJ whole genome shotgun (WGS) entry which is preliminary data.</text>
</comment>
<organism evidence="1 2">
    <name type="scientific">[Candida] jaroonii</name>
    <dbReference type="NCBI Taxonomy" id="467808"/>
    <lineage>
        <taxon>Eukaryota</taxon>
        <taxon>Fungi</taxon>
        <taxon>Dikarya</taxon>
        <taxon>Ascomycota</taxon>
        <taxon>Saccharomycotina</taxon>
        <taxon>Pichiomycetes</taxon>
        <taxon>Debaryomycetaceae</taxon>
        <taxon>Yamadazyma</taxon>
    </lineage>
</organism>